<dbReference type="AlphaFoldDB" id="A0A512PLA0"/>
<evidence type="ECO:0000256" key="1">
    <source>
        <dbReference type="SAM" id="Phobius"/>
    </source>
</evidence>
<organism evidence="2 3">
    <name type="scientific">Lentilactobacillus rapi</name>
    <dbReference type="NCBI Taxonomy" id="481723"/>
    <lineage>
        <taxon>Bacteria</taxon>
        <taxon>Bacillati</taxon>
        <taxon>Bacillota</taxon>
        <taxon>Bacilli</taxon>
        <taxon>Lactobacillales</taxon>
        <taxon>Lactobacillaceae</taxon>
        <taxon>Lentilactobacillus</taxon>
    </lineage>
</organism>
<gene>
    <name evidence="2" type="ORF">LRA02_08110</name>
</gene>
<keyword evidence="1" id="KW-0472">Membrane</keyword>
<evidence type="ECO:0000313" key="2">
    <source>
        <dbReference type="EMBL" id="GEP71943.1"/>
    </source>
</evidence>
<feature type="transmembrane region" description="Helical" evidence="1">
    <location>
        <begin position="315"/>
        <end position="332"/>
    </location>
</feature>
<proteinExistence type="predicted"/>
<evidence type="ECO:0008006" key="4">
    <source>
        <dbReference type="Google" id="ProtNLM"/>
    </source>
</evidence>
<comment type="caution">
    <text evidence="2">The sequence shown here is derived from an EMBL/GenBank/DDBJ whole genome shotgun (WGS) entry which is preliminary data.</text>
</comment>
<reference evidence="2 3" key="1">
    <citation type="submission" date="2019-07" db="EMBL/GenBank/DDBJ databases">
        <title>Whole genome shotgun sequence of Lactobacillus rapi NBRC 109618.</title>
        <authorList>
            <person name="Hosoyama A."/>
            <person name="Uohara A."/>
            <person name="Ohji S."/>
            <person name="Ichikawa N."/>
        </authorList>
    </citation>
    <scope>NUCLEOTIDE SEQUENCE [LARGE SCALE GENOMIC DNA]</scope>
    <source>
        <strain evidence="2 3">NBRC 109618</strain>
    </source>
</reference>
<name>A0A512PLA0_9LACO</name>
<dbReference type="STRING" id="1423795.FD12_GL000033"/>
<keyword evidence="1" id="KW-1133">Transmembrane helix</keyword>
<feature type="transmembrane region" description="Helical" evidence="1">
    <location>
        <begin position="133"/>
        <end position="153"/>
    </location>
</feature>
<feature type="transmembrane region" description="Helical" evidence="1">
    <location>
        <begin position="108"/>
        <end position="126"/>
    </location>
</feature>
<dbReference type="Proteomes" id="UP000321569">
    <property type="component" value="Unassembled WGS sequence"/>
</dbReference>
<accession>A0A512PLA0</accession>
<feature type="transmembrane region" description="Helical" evidence="1">
    <location>
        <begin position="253"/>
        <end position="271"/>
    </location>
</feature>
<evidence type="ECO:0000313" key="3">
    <source>
        <dbReference type="Proteomes" id="UP000321569"/>
    </source>
</evidence>
<sequence length="549" mass="61936">MVNVILLFRYNWLFGGQDLQFHLQRIDEMYNNLIRGNLNPYIATFNLNQLGSAVMSLYPKLPLYLFAAIRLVIGNPITSFYIGTILTTFLCLWISYAAYHSVRPTDTVGAYVFAIAYALSGLNVTYNFLMVDIGISFTIIVLPLVFAGYYHWITAGRYKMLTIGMTIICLSHVLNILITLLALVIFLIIDIRKVTRQKLVSLAKAVGITALLSSSFWIPALHFGTSLEMTKPYTFQLNGISLLKYTTAALSNSIAYGYTIVALIGFVLAIIMYRHLTRFSKEIFWVGIGFVILSSSLFPWHLFQNTSIVLLQFPWRFLILPQLGFTYLFSVLGSELLAKVPQRAYKLGIVGVFTLLVLGLSLNSQSGRVNFELKSPEIKADLYPNSNQIPFVQGMVWYRVTNLSQYKHLMTYIDTGDYLPKMSDDTFHTLSMQRAIQDNNPAVNIPVEAKSQPAGKQMTVEVGTPTKSLALPFVIYDQHYTVKVDGKKYPLKSNRDHVLTVNNLAVGKHTIQVHYHNGLMTAMISLLTIVGLVAILWPKEWVKTKDQTN</sequence>
<feature type="transmembrane region" description="Helical" evidence="1">
    <location>
        <begin position="80"/>
        <end position="102"/>
    </location>
</feature>
<feature type="transmembrane region" description="Helical" evidence="1">
    <location>
        <begin position="283"/>
        <end position="303"/>
    </location>
</feature>
<keyword evidence="1" id="KW-0812">Transmembrane</keyword>
<protein>
    <recommendedName>
        <fullName evidence="4">Membrane protein 6-pyruvoyl-tetrahydropterin synthase-related domain-containing protein</fullName>
    </recommendedName>
</protein>
<feature type="transmembrane region" description="Helical" evidence="1">
    <location>
        <begin position="518"/>
        <end position="537"/>
    </location>
</feature>
<dbReference type="EMBL" id="BKAM01000006">
    <property type="protein sequence ID" value="GEP71943.1"/>
    <property type="molecule type" value="Genomic_DNA"/>
</dbReference>
<feature type="transmembrane region" description="Helical" evidence="1">
    <location>
        <begin position="201"/>
        <end position="220"/>
    </location>
</feature>
<feature type="transmembrane region" description="Helical" evidence="1">
    <location>
        <begin position="165"/>
        <end position="189"/>
    </location>
</feature>